<dbReference type="InterPro" id="IPR016185">
    <property type="entry name" value="PreATP-grasp_dom_sf"/>
</dbReference>
<name>A0A2R8B052_9RHOB</name>
<dbReference type="EC" id="6.3.1.-" evidence="7"/>
<organism evidence="7 8">
    <name type="scientific">Pseudoprimorskyibacter insulae</name>
    <dbReference type="NCBI Taxonomy" id="1695997"/>
    <lineage>
        <taxon>Bacteria</taxon>
        <taxon>Pseudomonadati</taxon>
        <taxon>Pseudomonadota</taxon>
        <taxon>Alphaproteobacteria</taxon>
        <taxon>Rhodobacterales</taxon>
        <taxon>Paracoccaceae</taxon>
        <taxon>Pseudoprimorskyibacter</taxon>
    </lineage>
</organism>
<dbReference type="SUPFAM" id="SSF56059">
    <property type="entry name" value="Glutathione synthetase ATP-binding domain-like"/>
    <property type="match status" value="1"/>
</dbReference>
<dbReference type="Proteomes" id="UP000244904">
    <property type="component" value="Unassembled WGS sequence"/>
</dbReference>
<dbReference type="GO" id="GO:0005524">
    <property type="term" value="F:ATP binding"/>
    <property type="evidence" value="ECO:0007669"/>
    <property type="project" value="UniProtKB-KW"/>
</dbReference>
<dbReference type="SUPFAM" id="SSF52440">
    <property type="entry name" value="PreATP-grasp domain"/>
    <property type="match status" value="1"/>
</dbReference>
<evidence type="ECO:0000259" key="6">
    <source>
        <dbReference type="Pfam" id="PF03738"/>
    </source>
</evidence>
<keyword evidence="1 7" id="KW-0436">Ligase</keyword>
<dbReference type="AlphaFoldDB" id="A0A2R8B052"/>
<keyword evidence="3" id="KW-0547">Nucleotide-binding</keyword>
<dbReference type="GO" id="GO:0046872">
    <property type="term" value="F:metal ion binding"/>
    <property type="evidence" value="ECO:0007669"/>
    <property type="project" value="UniProtKB-KW"/>
</dbReference>
<sequence length="415" mass="46561">MPSGNQRLQKQHLPERTNWRETAEQLGFTFADMHGEPYWDETSCYAFTLDEVETQIEDPSAELHAMCREAVAHVLVSEELLDKLAIPEAHRDYIADSWRRGDPELYGRFDLIYGGQGPAKLLEFNADTPTSLYESAAFQWQWLEEQIAAGVLADGDDQFNGIHEALVDRFRQLFHENTDIHFAAVSYNPEDYATVEAIAWAAREGGMGAHYTDLEKVGISPDGQFVDDEDRVIGTLFKLYPWEDLLRDDYAQHLATAQCQMIEPAWKAILSNKGLLPVLWQMFEGHPNLLPAFFESDIADVLAGTGAPAAAISGLYDRAGDALDAGYVRKPLFSREGSSIEIFEGGRKTEAATDTAYGEHPRIIQAYQPLPEFDGFHPIIGAWMVGEACVGMGIREDRARITQDLSRFKPHFIRG</sequence>
<keyword evidence="2" id="KW-0479">Metal-binding</keyword>
<evidence type="ECO:0000256" key="5">
    <source>
        <dbReference type="ARBA" id="ARBA00022842"/>
    </source>
</evidence>
<evidence type="ECO:0000256" key="4">
    <source>
        <dbReference type="ARBA" id="ARBA00022840"/>
    </source>
</evidence>
<keyword evidence="4" id="KW-0067">ATP-binding</keyword>
<evidence type="ECO:0000313" key="8">
    <source>
        <dbReference type="Proteomes" id="UP000244904"/>
    </source>
</evidence>
<evidence type="ECO:0000256" key="1">
    <source>
        <dbReference type="ARBA" id="ARBA00022598"/>
    </source>
</evidence>
<reference evidence="8" key="1">
    <citation type="submission" date="2018-03" db="EMBL/GenBank/DDBJ databases">
        <authorList>
            <person name="Rodrigo-Torres L."/>
            <person name="Arahal R. D."/>
            <person name="Lucena T."/>
        </authorList>
    </citation>
    <scope>NUCLEOTIDE SEQUENCE [LARGE SCALE GENOMIC DNA]</scope>
    <source>
        <strain evidence="8">CECT 8871</strain>
    </source>
</reference>
<proteinExistence type="predicted"/>
<dbReference type="InterPro" id="IPR005494">
    <property type="entry name" value="GSPS_pre-ATP-grasp-like_dom"/>
</dbReference>
<feature type="domain" description="Glutathionylspermidine synthase pre-ATP-grasp-like" evidence="6">
    <location>
        <begin position="19"/>
        <end position="413"/>
    </location>
</feature>
<dbReference type="EMBL" id="OMOJ01000012">
    <property type="protein sequence ID" value="SPF81640.1"/>
    <property type="molecule type" value="Genomic_DNA"/>
</dbReference>
<dbReference type="Pfam" id="PF03738">
    <property type="entry name" value="GSP_synth"/>
    <property type="match status" value="1"/>
</dbReference>
<evidence type="ECO:0000256" key="2">
    <source>
        <dbReference type="ARBA" id="ARBA00022723"/>
    </source>
</evidence>
<keyword evidence="8" id="KW-1185">Reference proteome</keyword>
<protein>
    <submittedName>
        <fullName evidence="7">Acid--amine ligase YgiC</fullName>
        <ecNumber evidence="7">6.3.1.-</ecNumber>
    </submittedName>
</protein>
<dbReference type="Gene3D" id="3.30.1490.330">
    <property type="match status" value="1"/>
</dbReference>
<keyword evidence="5" id="KW-0460">Magnesium</keyword>
<accession>A0A2R8B052</accession>
<evidence type="ECO:0000313" key="7">
    <source>
        <dbReference type="EMBL" id="SPF81640.1"/>
    </source>
</evidence>
<dbReference type="GO" id="GO:0016874">
    <property type="term" value="F:ligase activity"/>
    <property type="evidence" value="ECO:0007669"/>
    <property type="project" value="UniProtKB-KW"/>
</dbReference>
<evidence type="ECO:0000256" key="3">
    <source>
        <dbReference type="ARBA" id="ARBA00022741"/>
    </source>
</evidence>
<gene>
    <name evidence="7" type="primary">ygiC</name>
    <name evidence="7" type="ORF">PRI8871_03465</name>
</gene>